<reference evidence="1 2" key="1">
    <citation type="journal article" date="2015" name="Nature">
        <title>rRNA introns, odd ribosomes, and small enigmatic genomes across a large radiation of phyla.</title>
        <authorList>
            <person name="Brown C.T."/>
            <person name="Hug L.A."/>
            <person name="Thomas B.C."/>
            <person name="Sharon I."/>
            <person name="Castelle C.J."/>
            <person name="Singh A."/>
            <person name="Wilkins M.J."/>
            <person name="Williams K.H."/>
            <person name="Banfield J.F."/>
        </authorList>
    </citation>
    <scope>NUCLEOTIDE SEQUENCE [LARGE SCALE GENOMIC DNA]</scope>
</reference>
<organism evidence="1 2">
    <name type="scientific">Candidatus Collierbacteria bacterium GW2011_GWA2_42_17</name>
    <dbReference type="NCBI Taxonomy" id="1618378"/>
    <lineage>
        <taxon>Bacteria</taxon>
        <taxon>Candidatus Collieribacteriota</taxon>
    </lineage>
</organism>
<dbReference type="SUPFAM" id="SSF53474">
    <property type="entry name" value="alpha/beta-Hydrolases"/>
    <property type="match status" value="1"/>
</dbReference>
<evidence type="ECO:0000313" key="2">
    <source>
        <dbReference type="Proteomes" id="UP000033854"/>
    </source>
</evidence>
<accession>A0A0G0Z1V6</accession>
<dbReference type="EMBL" id="LCDA01000006">
    <property type="protein sequence ID" value="KKS42760.1"/>
    <property type="molecule type" value="Genomic_DNA"/>
</dbReference>
<comment type="caution">
    <text evidence="1">The sequence shown here is derived from an EMBL/GenBank/DDBJ whole genome shotgun (WGS) entry which is preliminary data.</text>
</comment>
<dbReference type="PANTHER" id="PTHR11440">
    <property type="entry name" value="LECITHIN-CHOLESTEROL ACYLTRANSFERASE-RELATED"/>
    <property type="match status" value="1"/>
</dbReference>
<keyword evidence="1" id="KW-0012">Acyltransferase</keyword>
<dbReference type="InterPro" id="IPR029058">
    <property type="entry name" value="AB_hydrolase_fold"/>
</dbReference>
<protein>
    <submittedName>
        <fullName evidence="1">Lecithin:cholesterol acyltransferase</fullName>
    </submittedName>
</protein>
<dbReference type="Proteomes" id="UP000033854">
    <property type="component" value="Unassembled WGS sequence"/>
</dbReference>
<evidence type="ECO:0000313" key="1">
    <source>
        <dbReference type="EMBL" id="KKS42760.1"/>
    </source>
</evidence>
<dbReference type="AlphaFoldDB" id="A0A0G0Z1V6"/>
<proteinExistence type="predicted"/>
<dbReference type="Gene3D" id="3.40.50.1820">
    <property type="entry name" value="alpha/beta hydrolase"/>
    <property type="match status" value="1"/>
</dbReference>
<dbReference type="Pfam" id="PF02089">
    <property type="entry name" value="Palm_thioest"/>
    <property type="match status" value="1"/>
</dbReference>
<dbReference type="GO" id="GO:0016746">
    <property type="term" value="F:acyltransferase activity"/>
    <property type="evidence" value="ECO:0007669"/>
    <property type="project" value="UniProtKB-KW"/>
</dbReference>
<gene>
    <name evidence="1" type="ORF">UV06_C0006G0030</name>
</gene>
<name>A0A0G0Z1V6_9BACT</name>
<keyword evidence="1" id="KW-0808">Transferase</keyword>
<sequence length="613" mass="69076">MVDKIEIEFKFRFTGTPNFGAGFVLSDKLLPYGITREVAWEDVVFIIWPKQVSGFTVNTVICPNTAPSCIPNHFNSGVFNGLSNEWYTLKMQKDGNKYYLYVDGIKVYESSISERQIRYIWLGNPEFTNGVAWPTIDIDYIKISELSNTSPTILIPGLGASWDMGAILSGTDGNNWTVPSFVKEYNGLISSFINTKDPNDTDRNLYIFPYDWRKPLSVLAERLKVYIDTNISTGEKVNLVGHSMGGLVARAYTQTYGTSKINKIITVGSPNKGVTEAYGVWEGATIWNDVWWAKMALELTTHFGANVGESNVQTVQRLVPSLRDLLPVYDFIKKDALVIPWSTLSQKNLYLGTLNQNVSQINSLTTAIYSKDIETNKIVKVIAPSEEDLALQRWVDGKPISDPFETADGDGTITEDSAKGTFSNILRGSGWHGELVTKNDNIQKIFGVLGLDQTKIISGNNDGRKNALVVVLRSPGKLEVCNIEVTKCNDQLGLYFPDYKLFMLPGYDNEELMIRVFEDGNKGTYKLHIGNIGDTSDWNIFDGNIVSNDQHDYYIVKSNGKNLSIQSSPANKEQCKKDRWKVMYDYFGFRNQGECVSYVERNERASSRFFWWI</sequence>